<organism evidence="1 2">
    <name type="scientific">Algoriphagus aquaeductus</name>
    <dbReference type="NCBI Taxonomy" id="475299"/>
    <lineage>
        <taxon>Bacteria</taxon>
        <taxon>Pseudomonadati</taxon>
        <taxon>Bacteroidota</taxon>
        <taxon>Cytophagia</taxon>
        <taxon>Cytophagales</taxon>
        <taxon>Cyclobacteriaceae</taxon>
        <taxon>Algoriphagus</taxon>
    </lineage>
</organism>
<reference evidence="1 2" key="1">
    <citation type="submission" date="2018-06" db="EMBL/GenBank/DDBJ databases">
        <title>Genomic Encyclopedia of Archaeal and Bacterial Type Strains, Phase II (KMG-II): from individual species to whole genera.</title>
        <authorList>
            <person name="Goeker M."/>
        </authorList>
    </citation>
    <scope>NUCLEOTIDE SEQUENCE [LARGE SCALE GENOMIC DNA]</scope>
    <source>
        <strain evidence="1 2">T4</strain>
    </source>
</reference>
<name>A0A326RY22_9BACT</name>
<proteinExistence type="predicted"/>
<protein>
    <submittedName>
        <fullName evidence="1">Uncharacterized protein</fullName>
    </submittedName>
</protein>
<dbReference type="AlphaFoldDB" id="A0A326RY22"/>
<evidence type="ECO:0000313" key="2">
    <source>
        <dbReference type="Proteomes" id="UP000248917"/>
    </source>
</evidence>
<dbReference type="Proteomes" id="UP000248917">
    <property type="component" value="Unassembled WGS sequence"/>
</dbReference>
<gene>
    <name evidence="1" type="ORF">CLV31_103119</name>
</gene>
<comment type="caution">
    <text evidence="1">The sequence shown here is derived from an EMBL/GenBank/DDBJ whole genome shotgun (WGS) entry which is preliminary data.</text>
</comment>
<evidence type="ECO:0000313" key="1">
    <source>
        <dbReference type="EMBL" id="PZV85328.1"/>
    </source>
</evidence>
<keyword evidence="2" id="KW-1185">Reference proteome</keyword>
<dbReference type="EMBL" id="QKTX01000003">
    <property type="protein sequence ID" value="PZV85328.1"/>
    <property type="molecule type" value="Genomic_DNA"/>
</dbReference>
<accession>A0A326RY22</accession>
<sequence length="50" mass="5887">MLYEWKNAMKGQLVVAPNSIWGFEHLIFDCPEWAIRKNELIVPLALLKLF</sequence>